<name>A0A5P1RAG2_9GAMM</name>
<organism evidence="1 2">
    <name type="scientific">Neptunomonas concharum</name>
    <dbReference type="NCBI Taxonomy" id="1031538"/>
    <lineage>
        <taxon>Bacteria</taxon>
        <taxon>Pseudomonadati</taxon>
        <taxon>Pseudomonadota</taxon>
        <taxon>Gammaproteobacteria</taxon>
        <taxon>Oceanospirillales</taxon>
        <taxon>Oceanospirillaceae</taxon>
        <taxon>Neptunomonas</taxon>
    </lineage>
</organism>
<dbReference type="RefSeq" id="WP_138987221.1">
    <property type="nucleotide sequence ID" value="NZ_CP043869.1"/>
</dbReference>
<dbReference type="AlphaFoldDB" id="A0A5P1RAG2"/>
<sequence>MIIRNGLSTFLLLVFSTLSFGGGKDVQLLYLGNGESVRIKEISVRDVILPEEFQRYLLESPKRNGVMVEANIAKENKQESGFDKILILSFYTNQHPSEKSRIDNEVNLVLPHAVDLADGKQIKLISVRPVIRSIQYIEGADENTLDMEKRLFFYKASDGSWLPDDVNQ</sequence>
<dbReference type="EMBL" id="CP043869">
    <property type="protein sequence ID" value="QEQ96610.1"/>
    <property type="molecule type" value="Genomic_DNA"/>
</dbReference>
<accession>A0A5P1RAG2</accession>
<evidence type="ECO:0000313" key="2">
    <source>
        <dbReference type="Proteomes" id="UP000324760"/>
    </source>
</evidence>
<dbReference type="Proteomes" id="UP000324760">
    <property type="component" value="Chromosome"/>
</dbReference>
<reference evidence="1 2" key="1">
    <citation type="journal article" date="2019" name="Biochem. Eng. J.">
        <title>Metabolic engineering of the marine bacteria Neptunomonas concharum for the production of acetoin and meso-2,3-butanediol from acetate.</title>
        <authorList>
            <person name="Li W."/>
            <person name="Pu N."/>
            <person name="Liu C.-X."/>
            <person name="Yuan Q.-P."/>
            <person name="Li Z.-J."/>
        </authorList>
    </citation>
    <scope>NUCLEOTIDE SEQUENCE [LARGE SCALE GENOMIC DNA]</scope>
    <source>
        <strain evidence="1 2">JCM17730</strain>
    </source>
</reference>
<dbReference type="KEGG" id="ncu:F0U83_07735"/>
<evidence type="ECO:0000313" key="1">
    <source>
        <dbReference type="EMBL" id="QEQ96610.1"/>
    </source>
</evidence>
<gene>
    <name evidence="1" type="ORF">F0U83_07735</name>
</gene>
<keyword evidence="2" id="KW-1185">Reference proteome</keyword>
<proteinExistence type="predicted"/>
<protein>
    <submittedName>
        <fullName evidence="1">Uncharacterized protein</fullName>
    </submittedName>
</protein>